<dbReference type="Proteomes" id="UP000275408">
    <property type="component" value="Unassembled WGS sequence"/>
</dbReference>
<evidence type="ECO:0000256" key="6">
    <source>
        <dbReference type="ARBA" id="ARBA00023159"/>
    </source>
</evidence>
<dbReference type="AlphaFoldDB" id="A0A3M6U1S5"/>
<evidence type="ECO:0000256" key="7">
    <source>
        <dbReference type="ARBA" id="ARBA00023163"/>
    </source>
</evidence>
<keyword evidence="4" id="KW-0805">Transcription regulation</keyword>
<dbReference type="PANTHER" id="PTHR13512">
    <property type="entry name" value="MEDIATOR COMPLEX SUBUNIT 28"/>
    <property type="match status" value="1"/>
</dbReference>
<reference evidence="11 12" key="1">
    <citation type="journal article" date="2018" name="Sci. Rep.">
        <title>Comparative analysis of the Pocillopora damicornis genome highlights role of immune system in coral evolution.</title>
        <authorList>
            <person name="Cunning R."/>
            <person name="Bay R.A."/>
            <person name="Gillette P."/>
            <person name="Baker A.C."/>
            <person name="Traylor-Knowles N."/>
        </authorList>
    </citation>
    <scope>NUCLEOTIDE SEQUENCE [LARGE SCALE GENOMIC DNA]</scope>
    <source>
        <strain evidence="11">RSMAS</strain>
        <tissue evidence="11">Whole animal</tissue>
    </source>
</reference>
<accession>A0A3M6U1S5</accession>
<dbReference type="Pfam" id="PF11594">
    <property type="entry name" value="Med28"/>
    <property type="match status" value="1"/>
</dbReference>
<name>A0A3M6U1S5_POCDA</name>
<comment type="caution">
    <text evidence="11">The sequence shown here is derived from an EMBL/GenBank/DDBJ whole genome shotgun (WGS) entry which is preliminary data.</text>
</comment>
<evidence type="ECO:0000256" key="8">
    <source>
        <dbReference type="ARBA" id="ARBA00023242"/>
    </source>
</evidence>
<sequence length="142" mass="15987">MAAHKEDLVSTLESSLQACVSLLLVTDNVEKEGEKTNINKSGIEASITKFLDAAKAVEADFLRKQMYSRVHHPREVTQDEVDKMRAELAQKEELLTRTKEKVASGANVLQDLETKQTRLQLVDIIPQRTVSVDPYSFDTSRK</sequence>
<evidence type="ECO:0000256" key="9">
    <source>
        <dbReference type="ARBA" id="ARBA00031964"/>
    </source>
</evidence>
<comment type="similarity">
    <text evidence="2">Belongs to the Mediator complex subunit 28 family.</text>
</comment>
<keyword evidence="7" id="KW-0804">Transcription</keyword>
<evidence type="ECO:0000256" key="2">
    <source>
        <dbReference type="ARBA" id="ARBA00005571"/>
    </source>
</evidence>
<keyword evidence="5 10" id="KW-0175">Coiled coil</keyword>
<dbReference type="OrthoDB" id="2286203at2759"/>
<feature type="coiled-coil region" evidence="10">
    <location>
        <begin position="74"/>
        <end position="101"/>
    </location>
</feature>
<evidence type="ECO:0000256" key="5">
    <source>
        <dbReference type="ARBA" id="ARBA00023054"/>
    </source>
</evidence>
<keyword evidence="8" id="KW-0539">Nucleus</keyword>
<dbReference type="InterPro" id="IPR021640">
    <property type="entry name" value="Mediator_Med28"/>
</dbReference>
<dbReference type="GO" id="GO:0016592">
    <property type="term" value="C:mediator complex"/>
    <property type="evidence" value="ECO:0007669"/>
    <property type="project" value="TreeGrafter"/>
</dbReference>
<evidence type="ECO:0000256" key="4">
    <source>
        <dbReference type="ARBA" id="ARBA00023015"/>
    </source>
</evidence>
<dbReference type="PANTHER" id="PTHR13512:SF2">
    <property type="entry name" value="MEDIATOR OF RNA POLYMERASE II TRANSCRIPTION SUBUNIT 28"/>
    <property type="match status" value="1"/>
</dbReference>
<keyword evidence="6" id="KW-0010">Activator</keyword>
<gene>
    <name evidence="11" type="ORF">pdam_00002135</name>
</gene>
<comment type="subcellular location">
    <subcellularLocation>
        <location evidence="1">Nucleus</location>
    </subcellularLocation>
</comment>
<dbReference type="STRING" id="46731.A0A3M6U1S5"/>
<evidence type="ECO:0000256" key="10">
    <source>
        <dbReference type="SAM" id="Coils"/>
    </source>
</evidence>
<evidence type="ECO:0000256" key="1">
    <source>
        <dbReference type="ARBA" id="ARBA00004123"/>
    </source>
</evidence>
<organism evidence="11 12">
    <name type="scientific">Pocillopora damicornis</name>
    <name type="common">Cauliflower coral</name>
    <name type="synonym">Millepora damicornis</name>
    <dbReference type="NCBI Taxonomy" id="46731"/>
    <lineage>
        <taxon>Eukaryota</taxon>
        <taxon>Metazoa</taxon>
        <taxon>Cnidaria</taxon>
        <taxon>Anthozoa</taxon>
        <taxon>Hexacorallia</taxon>
        <taxon>Scleractinia</taxon>
        <taxon>Astrocoeniina</taxon>
        <taxon>Pocilloporidae</taxon>
        <taxon>Pocillopora</taxon>
    </lineage>
</organism>
<keyword evidence="12" id="KW-1185">Reference proteome</keyword>
<proteinExistence type="inferred from homology"/>
<evidence type="ECO:0000256" key="3">
    <source>
        <dbReference type="ARBA" id="ARBA00019683"/>
    </source>
</evidence>
<protein>
    <recommendedName>
        <fullName evidence="3">Mediator of RNA polymerase II transcription subunit 28</fullName>
    </recommendedName>
    <alternativeName>
        <fullName evidence="9">Mediator complex subunit 28</fullName>
    </alternativeName>
</protein>
<evidence type="ECO:0000313" key="12">
    <source>
        <dbReference type="Proteomes" id="UP000275408"/>
    </source>
</evidence>
<evidence type="ECO:0000313" key="11">
    <source>
        <dbReference type="EMBL" id="RMX47448.1"/>
    </source>
</evidence>
<dbReference type="EMBL" id="RCHS01002416">
    <property type="protein sequence ID" value="RMX47448.1"/>
    <property type="molecule type" value="Genomic_DNA"/>
</dbReference>